<dbReference type="Proteomes" id="UP000558488">
    <property type="component" value="Unassembled WGS sequence"/>
</dbReference>
<evidence type="ECO:0000256" key="1">
    <source>
        <dbReference type="SAM" id="MobiDB-lite"/>
    </source>
</evidence>
<accession>A0A7J8A8A7</accession>
<comment type="caution">
    <text evidence="2">The sequence shown here is derived from an EMBL/GenBank/DDBJ whole genome shotgun (WGS) entry which is preliminary data.</text>
</comment>
<dbReference type="EMBL" id="JACAGB010000002">
    <property type="protein sequence ID" value="KAF6382505.1"/>
    <property type="molecule type" value="Genomic_DNA"/>
</dbReference>
<feature type="compositionally biased region" description="Basic and acidic residues" evidence="1">
    <location>
        <begin position="211"/>
        <end position="221"/>
    </location>
</feature>
<organism evidence="2 3">
    <name type="scientific">Pipistrellus kuhlii</name>
    <name type="common">Kuhl's pipistrelle</name>
    <dbReference type="NCBI Taxonomy" id="59472"/>
    <lineage>
        <taxon>Eukaryota</taxon>
        <taxon>Metazoa</taxon>
        <taxon>Chordata</taxon>
        <taxon>Craniata</taxon>
        <taxon>Vertebrata</taxon>
        <taxon>Euteleostomi</taxon>
        <taxon>Mammalia</taxon>
        <taxon>Eutheria</taxon>
        <taxon>Laurasiatheria</taxon>
        <taxon>Chiroptera</taxon>
        <taxon>Yangochiroptera</taxon>
        <taxon>Vespertilionidae</taxon>
        <taxon>Pipistrellus</taxon>
    </lineage>
</organism>
<gene>
    <name evidence="2" type="ORF">mPipKuh1_008867</name>
</gene>
<keyword evidence="3" id="KW-1185">Reference proteome</keyword>
<dbReference type="InterPro" id="IPR040760">
    <property type="entry name" value="Tex55"/>
</dbReference>
<sequence>MSEQRKSRPAHQARHAESERTGSQMPVQHQGQTSQPTDRKLSGHTPSVSSEQIGSEQTDHTKSGQDNRRSSEPTDRKNSSQYDRKAAEPNGQDGRRSSAPMPHRASGPADQVPYELIDSRKFGLVEPKSDLVEQVEHILSDPMGFKTSAKTHHKTHNQIIELAEEQKAEHQVISAVNPRVIRSLYTEYEKVEDEDDIDDDQTDLGESDESDDRKHTSKKGKETEFKLKELRYSKIPDITNYENDIFMKAFKAYDSKLVGSLQTKDHNFVPRFPAISTKFDYLTNQEKGPIIVTMPVG</sequence>
<feature type="region of interest" description="Disordered" evidence="1">
    <location>
        <begin position="1"/>
        <end position="114"/>
    </location>
</feature>
<feature type="compositionally biased region" description="Basic and acidic residues" evidence="1">
    <location>
        <begin position="57"/>
        <end position="87"/>
    </location>
</feature>
<dbReference type="AlphaFoldDB" id="A0A7J8A8A7"/>
<evidence type="ECO:0000313" key="2">
    <source>
        <dbReference type="EMBL" id="KAF6382505.1"/>
    </source>
</evidence>
<feature type="compositionally biased region" description="Acidic residues" evidence="1">
    <location>
        <begin position="192"/>
        <end position="210"/>
    </location>
</feature>
<protein>
    <submittedName>
        <fullName evidence="2">Uncharacterized protein</fullName>
    </submittedName>
</protein>
<proteinExistence type="predicted"/>
<feature type="region of interest" description="Disordered" evidence="1">
    <location>
        <begin position="192"/>
        <end position="221"/>
    </location>
</feature>
<name>A0A7J8A8A7_PIPKU</name>
<feature type="compositionally biased region" description="Polar residues" evidence="1">
    <location>
        <begin position="21"/>
        <end position="36"/>
    </location>
</feature>
<reference evidence="2 3" key="1">
    <citation type="journal article" date="2020" name="Nature">
        <title>Six reference-quality genomes reveal evolution of bat adaptations.</title>
        <authorList>
            <person name="Jebb D."/>
            <person name="Huang Z."/>
            <person name="Pippel M."/>
            <person name="Hughes G.M."/>
            <person name="Lavrichenko K."/>
            <person name="Devanna P."/>
            <person name="Winkler S."/>
            <person name="Jermiin L.S."/>
            <person name="Skirmuntt E.C."/>
            <person name="Katzourakis A."/>
            <person name="Burkitt-Gray L."/>
            <person name="Ray D.A."/>
            <person name="Sullivan K.A.M."/>
            <person name="Roscito J.G."/>
            <person name="Kirilenko B.M."/>
            <person name="Davalos L.M."/>
            <person name="Corthals A.P."/>
            <person name="Power M.L."/>
            <person name="Jones G."/>
            <person name="Ransome R.D."/>
            <person name="Dechmann D.K.N."/>
            <person name="Locatelli A.G."/>
            <person name="Puechmaille S.J."/>
            <person name="Fedrigo O."/>
            <person name="Jarvis E.D."/>
            <person name="Hiller M."/>
            <person name="Vernes S.C."/>
            <person name="Myers E.W."/>
            <person name="Teeling E.C."/>
        </authorList>
    </citation>
    <scope>NUCLEOTIDE SEQUENCE [LARGE SCALE GENOMIC DNA]</scope>
    <source>
        <strain evidence="2">MPipKuh1</strain>
        <tissue evidence="2">Flight muscle</tissue>
    </source>
</reference>
<feature type="compositionally biased region" description="Polar residues" evidence="1">
    <location>
        <begin position="44"/>
        <end position="56"/>
    </location>
</feature>
<evidence type="ECO:0000313" key="3">
    <source>
        <dbReference type="Proteomes" id="UP000558488"/>
    </source>
</evidence>
<dbReference type="Pfam" id="PF17819">
    <property type="entry name" value="Tex55"/>
    <property type="match status" value="1"/>
</dbReference>